<comment type="caution">
    <text evidence="1">The sequence shown here is derived from an EMBL/GenBank/DDBJ whole genome shotgun (WGS) entry which is preliminary data.</text>
</comment>
<organism evidence="1 2">
    <name type="scientific">Hyalomma asiaticum</name>
    <name type="common">Tick</name>
    <dbReference type="NCBI Taxonomy" id="266040"/>
    <lineage>
        <taxon>Eukaryota</taxon>
        <taxon>Metazoa</taxon>
        <taxon>Ecdysozoa</taxon>
        <taxon>Arthropoda</taxon>
        <taxon>Chelicerata</taxon>
        <taxon>Arachnida</taxon>
        <taxon>Acari</taxon>
        <taxon>Parasitiformes</taxon>
        <taxon>Ixodida</taxon>
        <taxon>Ixodoidea</taxon>
        <taxon>Ixodidae</taxon>
        <taxon>Hyalomminae</taxon>
        <taxon>Hyalomma</taxon>
    </lineage>
</organism>
<keyword evidence="2" id="KW-1185">Reference proteome</keyword>
<dbReference type="Proteomes" id="UP000821845">
    <property type="component" value="Chromosome 1"/>
</dbReference>
<dbReference type="EMBL" id="CM023481">
    <property type="protein sequence ID" value="KAH6944501.1"/>
    <property type="molecule type" value="Genomic_DNA"/>
</dbReference>
<sequence length="216" mass="24360">MRRKHDAQNRHRTPPQPTTPPETTFSAGDCVSDVDLRLRVDSSDIHEFLVRWTSFITRDQMKSRKALKGHNFVTSGLREPWVKKVAAYTVIVVTQGMLASGCDRTRYLNASKATAIPRIFSFEEANFVRAAVARWHDPETEAHAPVICGDHPTPECRARGDRRRRFTDRTGQRLPSLSLLAGTGRLSCYRAIYGGNARVRLAIFKDARPPLGKYAL</sequence>
<evidence type="ECO:0000313" key="2">
    <source>
        <dbReference type="Proteomes" id="UP000821845"/>
    </source>
</evidence>
<protein>
    <submittedName>
        <fullName evidence="1">Uncharacterized protein</fullName>
    </submittedName>
</protein>
<proteinExistence type="predicted"/>
<reference evidence="1" key="1">
    <citation type="submission" date="2020-05" db="EMBL/GenBank/DDBJ databases">
        <title>Large-scale comparative analyses of tick genomes elucidate their genetic diversity and vector capacities.</title>
        <authorList>
            <person name="Jia N."/>
            <person name="Wang J."/>
            <person name="Shi W."/>
            <person name="Du L."/>
            <person name="Sun Y."/>
            <person name="Zhan W."/>
            <person name="Jiang J."/>
            <person name="Wang Q."/>
            <person name="Zhang B."/>
            <person name="Ji P."/>
            <person name="Sakyi L.B."/>
            <person name="Cui X."/>
            <person name="Yuan T."/>
            <person name="Jiang B."/>
            <person name="Yang W."/>
            <person name="Lam T.T.-Y."/>
            <person name="Chang Q."/>
            <person name="Ding S."/>
            <person name="Wang X."/>
            <person name="Zhu J."/>
            <person name="Ruan X."/>
            <person name="Zhao L."/>
            <person name="Wei J."/>
            <person name="Que T."/>
            <person name="Du C."/>
            <person name="Cheng J."/>
            <person name="Dai P."/>
            <person name="Han X."/>
            <person name="Huang E."/>
            <person name="Gao Y."/>
            <person name="Liu J."/>
            <person name="Shao H."/>
            <person name="Ye R."/>
            <person name="Li L."/>
            <person name="Wei W."/>
            <person name="Wang X."/>
            <person name="Wang C."/>
            <person name="Yang T."/>
            <person name="Huo Q."/>
            <person name="Li W."/>
            <person name="Guo W."/>
            <person name="Chen H."/>
            <person name="Zhou L."/>
            <person name="Ni X."/>
            <person name="Tian J."/>
            <person name="Zhou Y."/>
            <person name="Sheng Y."/>
            <person name="Liu T."/>
            <person name="Pan Y."/>
            <person name="Xia L."/>
            <person name="Li J."/>
            <person name="Zhao F."/>
            <person name="Cao W."/>
        </authorList>
    </citation>
    <scope>NUCLEOTIDE SEQUENCE</scope>
    <source>
        <strain evidence="1">Hyas-2018</strain>
    </source>
</reference>
<accession>A0ACB7TE42</accession>
<gene>
    <name evidence="1" type="ORF">HPB50_003631</name>
</gene>
<name>A0ACB7TE42_HYAAI</name>
<evidence type="ECO:0000313" key="1">
    <source>
        <dbReference type="EMBL" id="KAH6944501.1"/>
    </source>
</evidence>